<evidence type="ECO:0000256" key="5">
    <source>
        <dbReference type="PIRNR" id="PIRNR005426"/>
    </source>
</evidence>
<keyword evidence="5" id="KW-0521">NADP</keyword>
<dbReference type="PANTHER" id="PTHR43425">
    <property type="entry name" value="OXYGEN-INSENSITIVE NADPH NITROREDUCTASE"/>
    <property type="match status" value="1"/>
</dbReference>
<evidence type="ECO:0000313" key="8">
    <source>
        <dbReference type="Proteomes" id="UP000269573"/>
    </source>
</evidence>
<evidence type="ECO:0000313" key="7">
    <source>
        <dbReference type="EMBL" id="RNB88894.1"/>
    </source>
</evidence>
<dbReference type="RefSeq" id="WP_122922987.1">
    <property type="nucleotide sequence ID" value="NZ_RHHU01000003.1"/>
</dbReference>
<dbReference type="InterPro" id="IPR000415">
    <property type="entry name" value="Nitroreductase-like"/>
</dbReference>
<keyword evidence="4 5" id="KW-0560">Oxidoreductase</keyword>
<dbReference type="SUPFAM" id="SSF55469">
    <property type="entry name" value="FMN-dependent nitroreductase-like"/>
    <property type="match status" value="1"/>
</dbReference>
<dbReference type="EMBL" id="RHHU01000003">
    <property type="protein sequence ID" value="RNB88894.1"/>
    <property type="molecule type" value="Genomic_DNA"/>
</dbReference>
<dbReference type="Pfam" id="PF00881">
    <property type="entry name" value="Nitroreductase"/>
    <property type="match status" value="1"/>
</dbReference>
<reference evidence="7 8" key="1">
    <citation type="submission" date="2018-10" db="EMBL/GenBank/DDBJ databases">
        <title>Phylogenomics of Brevibacillus.</title>
        <authorList>
            <person name="Dunlap C."/>
        </authorList>
    </citation>
    <scope>NUCLEOTIDE SEQUENCE [LARGE SCALE GENOMIC DNA]</scope>
    <source>
        <strain evidence="7 8">JCM 15774</strain>
    </source>
</reference>
<evidence type="ECO:0000256" key="2">
    <source>
        <dbReference type="ARBA" id="ARBA00022630"/>
    </source>
</evidence>
<dbReference type="Proteomes" id="UP000269573">
    <property type="component" value="Unassembled WGS sequence"/>
</dbReference>
<dbReference type="AlphaFoldDB" id="A0A3M8DLK5"/>
<dbReference type="PANTHER" id="PTHR43425:SF2">
    <property type="entry name" value="OXYGEN-INSENSITIVE NADPH NITROREDUCTASE"/>
    <property type="match status" value="1"/>
</dbReference>
<dbReference type="InterPro" id="IPR016446">
    <property type="entry name" value="Flavin_OxRdtase_Frp"/>
</dbReference>
<keyword evidence="2 5" id="KW-0285">Flavoprotein</keyword>
<sequence length="245" mass="27513">MTNETVALIQSHKSIRKYTDEPVSEEILEALFASAQWAPTSHNVQAYSIIRVKDKETQGRLAELCSQRFIGTSPVLLVFCADFHRLQMTCEMHGTRFTLGEPEDLLVGAVDTALAAQNVMIAARSFGLGGVMIGGIRDNPEKVSELLKLPRYTMPIMGMCLGYPAEDPLQKPRLPQSTVIHEDSYRSDRTLAGLEQYETISAAYYQNRTNGKETRGWTMQMAEYFNTARRANIRAYVENQGLLNK</sequence>
<organism evidence="7 8">
    <name type="scientific">Brevibacillus nitrificans</name>
    <dbReference type="NCBI Taxonomy" id="651560"/>
    <lineage>
        <taxon>Bacteria</taxon>
        <taxon>Bacillati</taxon>
        <taxon>Bacillota</taxon>
        <taxon>Bacilli</taxon>
        <taxon>Bacillales</taxon>
        <taxon>Paenibacillaceae</taxon>
        <taxon>Brevibacillus</taxon>
    </lineage>
</organism>
<proteinExistence type="inferred from homology"/>
<gene>
    <name evidence="7" type="ORF">EDM59_07310</name>
</gene>
<dbReference type="PIRSF" id="PIRSF005426">
    <property type="entry name" value="Frp"/>
    <property type="match status" value="1"/>
</dbReference>
<comment type="similarity">
    <text evidence="1 5">Belongs to the flavin oxidoreductase frp family.</text>
</comment>
<evidence type="ECO:0000256" key="3">
    <source>
        <dbReference type="ARBA" id="ARBA00022643"/>
    </source>
</evidence>
<dbReference type="EC" id="1.5.1.38" evidence="7"/>
<keyword evidence="3 5" id="KW-0288">FMN</keyword>
<protein>
    <submittedName>
        <fullName evidence="7">Oxygen-insensitive NADPH nitroreductase</fullName>
        <ecNumber evidence="7">1.5.1.38</ecNumber>
    </submittedName>
</protein>
<evidence type="ECO:0000256" key="1">
    <source>
        <dbReference type="ARBA" id="ARBA00008366"/>
    </source>
</evidence>
<dbReference type="CDD" id="cd02146">
    <property type="entry name" value="NfsA-like"/>
    <property type="match status" value="1"/>
</dbReference>
<dbReference type="InterPro" id="IPR029479">
    <property type="entry name" value="Nitroreductase"/>
</dbReference>
<evidence type="ECO:0000256" key="4">
    <source>
        <dbReference type="ARBA" id="ARBA00023002"/>
    </source>
</evidence>
<dbReference type="NCBIfam" id="NF008033">
    <property type="entry name" value="PRK10765.1"/>
    <property type="match status" value="1"/>
</dbReference>
<keyword evidence="8" id="KW-1185">Reference proteome</keyword>
<name>A0A3M8DLK5_9BACL</name>
<dbReference type="GO" id="GO:0052873">
    <property type="term" value="F:FMN reductase (NADPH) activity"/>
    <property type="evidence" value="ECO:0007669"/>
    <property type="project" value="UniProtKB-EC"/>
</dbReference>
<evidence type="ECO:0000259" key="6">
    <source>
        <dbReference type="Pfam" id="PF00881"/>
    </source>
</evidence>
<feature type="domain" description="Nitroreductase" evidence="6">
    <location>
        <begin position="9"/>
        <end position="163"/>
    </location>
</feature>
<comment type="caution">
    <text evidence="7">The sequence shown here is derived from an EMBL/GenBank/DDBJ whole genome shotgun (WGS) entry which is preliminary data.</text>
</comment>
<dbReference type="Gene3D" id="3.40.109.10">
    <property type="entry name" value="NADH Oxidase"/>
    <property type="match status" value="1"/>
</dbReference>
<accession>A0A3M8DLK5</accession>